<proteinExistence type="predicted"/>
<gene>
    <name evidence="1" type="ORF">GII30_02265</name>
</gene>
<evidence type="ECO:0000313" key="1">
    <source>
        <dbReference type="EMBL" id="QHN38161.1"/>
    </source>
</evidence>
<name>A0A857LIH4_9ACTN</name>
<dbReference type="RefSeq" id="WP_005185277.1">
    <property type="nucleotide sequence ID" value="NZ_CP045804.1"/>
</dbReference>
<sequence>MARLDDSIADLLAVDGAMGAAVVDLDSGMVLAAGGNPGFDLEIAAAGNSNVVRAKLRTMNDLGISGGLEDVLITLDKQYHLINVLRDGGTAGLFIYFVLNRATANLALARHKLRTVADQVRV</sequence>
<dbReference type="Gene3D" id="3.30.450.30">
    <property type="entry name" value="Dynein light chain 2a, cytoplasmic"/>
    <property type="match status" value="1"/>
</dbReference>
<protein>
    <submittedName>
        <fullName evidence="1">Uncharacterized protein</fullName>
    </submittedName>
</protein>
<dbReference type="EMBL" id="CP045810">
    <property type="protein sequence ID" value="QHN38161.1"/>
    <property type="molecule type" value="Genomic_DNA"/>
</dbReference>
<dbReference type="SUPFAM" id="SSF103196">
    <property type="entry name" value="Roadblock/LC7 domain"/>
    <property type="match status" value="1"/>
</dbReference>
<reference evidence="1" key="1">
    <citation type="journal article" date="2021" name="Nat. Microbiol.">
        <title>Cocultivation of an ultrasmall environmental parasitic bacterium with lytic ability against bacteria associated with wastewater foams.</title>
        <authorList>
            <person name="Batinovic S."/>
            <person name="Rose J.J.A."/>
            <person name="Ratcliffe J."/>
            <person name="Seviour R.J."/>
            <person name="Petrovski S."/>
        </authorList>
    </citation>
    <scope>NUCLEOTIDE SEQUENCE</scope>
    <source>
        <strain evidence="1">CON44</strain>
    </source>
</reference>
<organism evidence="1">
    <name type="scientific">Gordonia amarae</name>
    <dbReference type="NCBI Taxonomy" id="36821"/>
    <lineage>
        <taxon>Bacteria</taxon>
        <taxon>Bacillati</taxon>
        <taxon>Actinomycetota</taxon>
        <taxon>Actinomycetes</taxon>
        <taxon>Mycobacteriales</taxon>
        <taxon>Gordoniaceae</taxon>
        <taxon>Gordonia</taxon>
    </lineage>
</organism>
<accession>A0A857LIH4</accession>
<dbReference type="AlphaFoldDB" id="A0A857LIH4"/>